<dbReference type="GO" id="GO:0000278">
    <property type="term" value="P:mitotic cell cycle"/>
    <property type="evidence" value="ECO:0007669"/>
    <property type="project" value="TreeGrafter"/>
</dbReference>
<evidence type="ECO:0000256" key="6">
    <source>
        <dbReference type="SAM" id="Coils"/>
    </source>
</evidence>
<dbReference type="GO" id="GO:0005813">
    <property type="term" value="C:centrosome"/>
    <property type="evidence" value="ECO:0007669"/>
    <property type="project" value="TreeGrafter"/>
</dbReference>
<dbReference type="GO" id="GO:0005737">
    <property type="term" value="C:cytoplasm"/>
    <property type="evidence" value="ECO:0007669"/>
    <property type="project" value="TreeGrafter"/>
</dbReference>
<evidence type="ECO:0000256" key="1">
    <source>
        <dbReference type="ARBA" id="ARBA00022540"/>
    </source>
</evidence>
<name>A0A9N9SLH2_PHACE</name>
<dbReference type="Proteomes" id="UP001153737">
    <property type="component" value="Chromosome 5"/>
</dbReference>
<dbReference type="InterPro" id="IPR013979">
    <property type="entry name" value="TIF_beta_prop-like"/>
</dbReference>
<feature type="repeat" description="WD" evidence="5">
    <location>
        <begin position="198"/>
        <end position="240"/>
    </location>
</feature>
<dbReference type="GO" id="GO:0005814">
    <property type="term" value="C:centriole"/>
    <property type="evidence" value="ECO:0007669"/>
    <property type="project" value="TreeGrafter"/>
</dbReference>
<accession>A0A9N9SLH2</accession>
<dbReference type="Gene3D" id="2.130.10.10">
    <property type="entry name" value="YVTN repeat-like/Quinoprotein amine dehydrogenase"/>
    <property type="match status" value="2"/>
</dbReference>
<dbReference type="InterPro" id="IPR015943">
    <property type="entry name" value="WD40/YVTN_repeat-like_dom_sf"/>
</dbReference>
<feature type="region of interest" description="Disordered" evidence="7">
    <location>
        <begin position="306"/>
        <end position="331"/>
    </location>
</feature>
<proteinExistence type="predicted"/>
<dbReference type="GO" id="GO:0036064">
    <property type="term" value="C:ciliary basal body"/>
    <property type="evidence" value="ECO:0007669"/>
    <property type="project" value="TreeGrafter"/>
</dbReference>
<evidence type="ECO:0000256" key="3">
    <source>
        <dbReference type="ARBA" id="ARBA00022737"/>
    </source>
</evidence>
<reference evidence="9" key="1">
    <citation type="submission" date="2022-01" db="EMBL/GenBank/DDBJ databases">
        <authorList>
            <person name="King R."/>
        </authorList>
    </citation>
    <scope>NUCLEOTIDE SEQUENCE</scope>
</reference>
<dbReference type="InterPro" id="IPR001680">
    <property type="entry name" value="WD40_rpt"/>
</dbReference>
<dbReference type="AlphaFoldDB" id="A0A9N9SLH2"/>
<dbReference type="EMBL" id="OU896711">
    <property type="protein sequence ID" value="CAG9821680.1"/>
    <property type="molecule type" value="Genomic_DNA"/>
</dbReference>
<keyword evidence="3" id="KW-0677">Repeat</keyword>
<dbReference type="GO" id="GO:0043015">
    <property type="term" value="F:gamma-tubulin binding"/>
    <property type="evidence" value="ECO:0007669"/>
    <property type="project" value="TreeGrafter"/>
</dbReference>
<protein>
    <recommendedName>
        <fullName evidence="8">Translation initiation factor beta propellor-like domain-containing protein</fullName>
    </recommendedName>
</protein>
<dbReference type="PANTHER" id="PTHR44414:SF1">
    <property type="entry name" value="PROTEIN NEDD1"/>
    <property type="match status" value="1"/>
</dbReference>
<dbReference type="InterPro" id="IPR052818">
    <property type="entry name" value="NEDD1_Spindle_Assembly"/>
</dbReference>
<reference evidence="9" key="2">
    <citation type="submission" date="2022-10" db="EMBL/GenBank/DDBJ databases">
        <authorList>
            <consortium name="ENA_rothamsted_submissions"/>
            <consortium name="culmorum"/>
            <person name="King R."/>
        </authorList>
    </citation>
    <scope>NUCLEOTIDE SEQUENCE</scope>
</reference>
<dbReference type="SUPFAM" id="SSF50978">
    <property type="entry name" value="WD40 repeat-like"/>
    <property type="match status" value="1"/>
</dbReference>
<evidence type="ECO:0000259" key="8">
    <source>
        <dbReference type="Pfam" id="PF08662"/>
    </source>
</evidence>
<dbReference type="InterPro" id="IPR036322">
    <property type="entry name" value="WD40_repeat_dom_sf"/>
</dbReference>
<keyword evidence="6" id="KW-0175">Coiled coil</keyword>
<evidence type="ECO:0000313" key="9">
    <source>
        <dbReference type="EMBL" id="CAG9821680.1"/>
    </source>
</evidence>
<evidence type="ECO:0000256" key="7">
    <source>
        <dbReference type="SAM" id="MobiDB-lite"/>
    </source>
</evidence>
<evidence type="ECO:0000256" key="2">
    <source>
        <dbReference type="ARBA" id="ARBA00022574"/>
    </source>
</evidence>
<dbReference type="GO" id="GO:0000922">
    <property type="term" value="C:spindle pole"/>
    <property type="evidence" value="ECO:0007669"/>
    <property type="project" value="TreeGrafter"/>
</dbReference>
<keyword evidence="2 5" id="KW-0853">WD repeat</keyword>
<gene>
    <name evidence="9" type="ORF">PHAECO_LOCUS9459</name>
</gene>
<feature type="domain" description="Translation initiation factor beta propellor-like" evidence="8">
    <location>
        <begin position="143"/>
        <end position="267"/>
    </location>
</feature>
<dbReference type="SMART" id="SM00320">
    <property type="entry name" value="WD40"/>
    <property type="match status" value="6"/>
</dbReference>
<feature type="coiled-coil region" evidence="6">
    <location>
        <begin position="530"/>
        <end position="557"/>
    </location>
</feature>
<evidence type="ECO:0000313" key="10">
    <source>
        <dbReference type="Proteomes" id="UP001153737"/>
    </source>
</evidence>
<dbReference type="PANTHER" id="PTHR44414">
    <property type="entry name" value="PROTEIN NEDD1"/>
    <property type="match status" value="1"/>
</dbReference>
<dbReference type="OrthoDB" id="1602884at2759"/>
<evidence type="ECO:0000256" key="4">
    <source>
        <dbReference type="ARBA" id="ARBA00022917"/>
    </source>
</evidence>
<keyword evidence="4" id="KW-0648">Protein biosynthesis</keyword>
<dbReference type="GO" id="GO:0007020">
    <property type="term" value="P:microtubule nucleation"/>
    <property type="evidence" value="ECO:0007669"/>
    <property type="project" value="TreeGrafter"/>
</dbReference>
<organism evidence="9 10">
    <name type="scientific">Phaedon cochleariae</name>
    <name type="common">Mustard beetle</name>
    <dbReference type="NCBI Taxonomy" id="80249"/>
    <lineage>
        <taxon>Eukaryota</taxon>
        <taxon>Metazoa</taxon>
        <taxon>Ecdysozoa</taxon>
        <taxon>Arthropoda</taxon>
        <taxon>Hexapoda</taxon>
        <taxon>Insecta</taxon>
        <taxon>Pterygota</taxon>
        <taxon>Neoptera</taxon>
        <taxon>Endopterygota</taxon>
        <taxon>Coleoptera</taxon>
        <taxon>Polyphaga</taxon>
        <taxon>Cucujiformia</taxon>
        <taxon>Chrysomeloidea</taxon>
        <taxon>Chrysomelidae</taxon>
        <taxon>Chrysomelinae</taxon>
        <taxon>Chrysomelini</taxon>
        <taxon>Phaedon</taxon>
    </lineage>
</organism>
<keyword evidence="1" id="KW-0396">Initiation factor</keyword>
<feature type="compositionally biased region" description="Polar residues" evidence="7">
    <location>
        <begin position="306"/>
        <end position="318"/>
    </location>
</feature>
<dbReference type="Pfam" id="PF08662">
    <property type="entry name" value="eIF2A"/>
    <property type="match status" value="1"/>
</dbReference>
<keyword evidence="10" id="KW-1185">Reference proteome</keyword>
<sequence length="559" mass="61471">MLVASASTTIKFHEFPSGNVIHNYQPGSKVEGPIRSISWSKDGNWLVLVPHSGVTEIVSVKDQLKLLKTISDIDEPTCAVFQNSTKRNIALGTKNGLVVIYDVKSHSTKKRFPRASSQITHLSFTSKDTHCVAGCKNGDVMVYSNITNSPPCNLRVPKSGSINCLKTSQVKRSIVLGGSNEGMVVVWDINTSKAKFTAEAHKAPVNSVAFSPVNSDLILTAGQDRQFCFYDIVDHKCIASVPVDNSVTAVDFSPDGTHFVTAFQNGRAYVYDSRNINDPVHSFQAHTSSVKHLAFRGLQESSNTSVCSLSTKSSTPVASSDDVNRNNRSSRNSDLFGLFVPTAAAYDSADDAKPPPAAALSMEGGDSFMAALGLDKNGSADSFRQEESGAFGRTRERLPSIADMPPTPSELMMGAGRKGGDKQFSSTPKFLGVSTQPEMSPQVRPINTNGNFIDRERIQEAAREAVKEELKSLVNDLKCDIKYQATHTTYQLRSVLLDMQMALVKEFIKLEDFFHQVKEELNPESRYENNNSLAEENEQLRRRNEFLEEQLRILKKGES</sequence>
<dbReference type="PROSITE" id="PS50082">
    <property type="entry name" value="WD_REPEATS_2"/>
    <property type="match status" value="1"/>
</dbReference>
<evidence type="ECO:0000256" key="5">
    <source>
        <dbReference type="PROSITE-ProRule" id="PRU00221"/>
    </source>
</evidence>
<dbReference type="GO" id="GO:0003743">
    <property type="term" value="F:translation initiation factor activity"/>
    <property type="evidence" value="ECO:0007669"/>
    <property type="project" value="UniProtKB-KW"/>
</dbReference>